<dbReference type="SMART" id="SM00356">
    <property type="entry name" value="ZnF_C3H1"/>
    <property type="match status" value="2"/>
</dbReference>
<sequence>MGRPGETLLAGAAAPTAPASTRTPHRSRESEVETRAVKRAANSKKKKDTAERLKDQGNVLFRQGDNRDAVSFYKKAIAVGGPQPTYQANLATAYLKLGMHREAEAACEQVLKDDPRHLKARFRRGTARLNMLCFKDAMQDFKACAKLAPHDPQFSAAITNTRQEYAKLRAEGYKDQWADSGGQELSDEEDDGEADDFDFDFFEPRLDDKPVDILSESDSSDFEHQGNGVPCRLYNHDGCQKGAQCKFKHAPGKDTTRDELGRNVCNFWILDGCRFGESCVYAHSKEYLPEAGWWSQGEDLDMMQDIMLDLNRIRGFA</sequence>
<keyword evidence="1 5" id="KW-0479">Metal-binding</keyword>
<feature type="compositionally biased region" description="Basic and acidic residues" evidence="6">
    <location>
        <begin position="26"/>
        <end position="36"/>
    </location>
</feature>
<dbReference type="InterPro" id="IPR011990">
    <property type="entry name" value="TPR-like_helical_dom_sf"/>
</dbReference>
<keyword evidence="9" id="KW-1185">Reference proteome</keyword>
<comment type="caution">
    <text evidence="8">The sequence shown here is derived from an EMBL/GenBank/DDBJ whole genome shotgun (WGS) entry which is preliminary data.</text>
</comment>
<organism evidence="8 9">
    <name type="scientific">Mycena rosella</name>
    <name type="common">Pink bonnet</name>
    <name type="synonym">Agaricus rosellus</name>
    <dbReference type="NCBI Taxonomy" id="1033263"/>
    <lineage>
        <taxon>Eukaryota</taxon>
        <taxon>Fungi</taxon>
        <taxon>Dikarya</taxon>
        <taxon>Basidiomycota</taxon>
        <taxon>Agaricomycotina</taxon>
        <taxon>Agaricomycetes</taxon>
        <taxon>Agaricomycetidae</taxon>
        <taxon>Agaricales</taxon>
        <taxon>Marasmiineae</taxon>
        <taxon>Mycenaceae</taxon>
        <taxon>Mycena</taxon>
    </lineage>
</organism>
<evidence type="ECO:0000256" key="3">
    <source>
        <dbReference type="ARBA" id="ARBA00022803"/>
    </source>
</evidence>
<evidence type="ECO:0000256" key="5">
    <source>
        <dbReference type="PROSITE-ProRule" id="PRU00723"/>
    </source>
</evidence>
<dbReference type="PANTHER" id="PTHR46423:SF1">
    <property type="entry name" value="RNA POLYMERASE II-ASSOCIATED PROTEIN 3"/>
    <property type="match status" value="1"/>
</dbReference>
<dbReference type="EMBL" id="JARKIE010000039">
    <property type="protein sequence ID" value="KAJ7695166.1"/>
    <property type="molecule type" value="Genomic_DNA"/>
</dbReference>
<proteinExistence type="predicted"/>
<dbReference type="Pfam" id="PF14559">
    <property type="entry name" value="TPR_19"/>
    <property type="match status" value="1"/>
</dbReference>
<feature type="zinc finger region" description="C3H1-type" evidence="5">
    <location>
        <begin position="259"/>
        <end position="286"/>
    </location>
</feature>
<dbReference type="PROSITE" id="PS50103">
    <property type="entry name" value="ZF_C3H1"/>
    <property type="match status" value="2"/>
</dbReference>
<dbReference type="InterPro" id="IPR036855">
    <property type="entry name" value="Znf_CCCH_sf"/>
</dbReference>
<dbReference type="Gene3D" id="1.25.40.10">
    <property type="entry name" value="Tetratricopeptide repeat domain"/>
    <property type="match status" value="1"/>
</dbReference>
<evidence type="ECO:0000256" key="1">
    <source>
        <dbReference type="ARBA" id="ARBA00022723"/>
    </source>
</evidence>
<dbReference type="AlphaFoldDB" id="A0AAD7DME1"/>
<evidence type="ECO:0000256" key="6">
    <source>
        <dbReference type="SAM" id="MobiDB-lite"/>
    </source>
</evidence>
<feature type="domain" description="C3H1-type" evidence="7">
    <location>
        <begin position="225"/>
        <end position="252"/>
    </location>
</feature>
<keyword evidence="4 5" id="KW-0862">Zinc</keyword>
<feature type="compositionally biased region" description="Low complexity" evidence="6">
    <location>
        <begin position="1"/>
        <end position="22"/>
    </location>
</feature>
<name>A0AAD7DME1_MYCRO</name>
<evidence type="ECO:0000313" key="9">
    <source>
        <dbReference type="Proteomes" id="UP001221757"/>
    </source>
</evidence>
<keyword evidence="3" id="KW-0802">TPR repeat</keyword>
<dbReference type="GO" id="GO:0008270">
    <property type="term" value="F:zinc ion binding"/>
    <property type="evidence" value="ECO:0007669"/>
    <property type="project" value="UniProtKB-KW"/>
</dbReference>
<evidence type="ECO:0000313" key="8">
    <source>
        <dbReference type="EMBL" id="KAJ7695166.1"/>
    </source>
</evidence>
<evidence type="ECO:0000259" key="7">
    <source>
        <dbReference type="PROSITE" id="PS50103"/>
    </source>
</evidence>
<dbReference type="Proteomes" id="UP001221757">
    <property type="component" value="Unassembled WGS sequence"/>
</dbReference>
<dbReference type="InterPro" id="IPR019734">
    <property type="entry name" value="TPR_rpt"/>
</dbReference>
<feature type="region of interest" description="Disordered" evidence="6">
    <location>
        <begin position="1"/>
        <end position="51"/>
    </location>
</feature>
<dbReference type="SUPFAM" id="SSF48452">
    <property type="entry name" value="TPR-like"/>
    <property type="match status" value="1"/>
</dbReference>
<feature type="domain" description="C3H1-type" evidence="7">
    <location>
        <begin position="259"/>
        <end position="286"/>
    </location>
</feature>
<dbReference type="PANTHER" id="PTHR46423">
    <property type="entry name" value="RNA POLYMERASE II-ASSOCIATED PROTEIN 3"/>
    <property type="match status" value="1"/>
</dbReference>
<feature type="compositionally biased region" description="Basic residues" evidence="6">
    <location>
        <begin position="37"/>
        <end position="47"/>
    </location>
</feature>
<accession>A0AAD7DME1</accession>
<dbReference type="SUPFAM" id="SSF90229">
    <property type="entry name" value="CCCH zinc finger"/>
    <property type="match status" value="1"/>
</dbReference>
<feature type="zinc finger region" description="C3H1-type" evidence="5">
    <location>
        <begin position="225"/>
        <end position="252"/>
    </location>
</feature>
<dbReference type="GO" id="GO:0101031">
    <property type="term" value="C:protein folding chaperone complex"/>
    <property type="evidence" value="ECO:0007669"/>
    <property type="project" value="TreeGrafter"/>
</dbReference>
<dbReference type="Gene3D" id="3.30.1370.210">
    <property type="match status" value="1"/>
</dbReference>
<dbReference type="SMART" id="SM00028">
    <property type="entry name" value="TPR"/>
    <property type="match status" value="3"/>
</dbReference>
<reference evidence="8" key="1">
    <citation type="submission" date="2023-03" db="EMBL/GenBank/DDBJ databases">
        <title>Massive genome expansion in bonnet fungi (Mycena s.s.) driven by repeated elements and novel gene families across ecological guilds.</title>
        <authorList>
            <consortium name="Lawrence Berkeley National Laboratory"/>
            <person name="Harder C.B."/>
            <person name="Miyauchi S."/>
            <person name="Viragh M."/>
            <person name="Kuo A."/>
            <person name="Thoen E."/>
            <person name="Andreopoulos B."/>
            <person name="Lu D."/>
            <person name="Skrede I."/>
            <person name="Drula E."/>
            <person name="Henrissat B."/>
            <person name="Morin E."/>
            <person name="Kohler A."/>
            <person name="Barry K."/>
            <person name="LaButti K."/>
            <person name="Morin E."/>
            <person name="Salamov A."/>
            <person name="Lipzen A."/>
            <person name="Mereny Z."/>
            <person name="Hegedus B."/>
            <person name="Baldrian P."/>
            <person name="Stursova M."/>
            <person name="Weitz H."/>
            <person name="Taylor A."/>
            <person name="Grigoriev I.V."/>
            <person name="Nagy L.G."/>
            <person name="Martin F."/>
            <person name="Kauserud H."/>
        </authorList>
    </citation>
    <scope>NUCLEOTIDE SEQUENCE</scope>
    <source>
        <strain evidence="8">CBHHK067</strain>
    </source>
</reference>
<dbReference type="InterPro" id="IPR051966">
    <property type="entry name" value="RPAP3"/>
</dbReference>
<evidence type="ECO:0000256" key="4">
    <source>
        <dbReference type="ARBA" id="ARBA00022833"/>
    </source>
</evidence>
<evidence type="ECO:0000256" key="2">
    <source>
        <dbReference type="ARBA" id="ARBA00022771"/>
    </source>
</evidence>
<gene>
    <name evidence="8" type="ORF">B0H17DRAFT_1131647</name>
</gene>
<keyword evidence="2 5" id="KW-0863">Zinc-finger</keyword>
<protein>
    <recommendedName>
        <fullName evidence="7">C3H1-type domain-containing protein</fullName>
    </recommendedName>
</protein>
<dbReference type="InterPro" id="IPR000571">
    <property type="entry name" value="Znf_CCCH"/>
</dbReference>